<name>A0AAN8VC95_9MAGN</name>
<accession>A0AAN8VC95</accession>
<reference evidence="7 8" key="1">
    <citation type="submission" date="2023-12" db="EMBL/GenBank/DDBJ databases">
        <title>A high-quality genome assembly for Dillenia turbinata (Dilleniales).</title>
        <authorList>
            <person name="Chanderbali A."/>
        </authorList>
    </citation>
    <scope>NUCLEOTIDE SEQUENCE [LARGE SCALE GENOMIC DNA]</scope>
    <source>
        <strain evidence="7">LSX21</strain>
        <tissue evidence="7">Leaf</tissue>
    </source>
</reference>
<evidence type="ECO:0000313" key="8">
    <source>
        <dbReference type="Proteomes" id="UP001370490"/>
    </source>
</evidence>
<evidence type="ECO:0000259" key="6">
    <source>
        <dbReference type="Pfam" id="PF03016"/>
    </source>
</evidence>
<dbReference type="EMBL" id="JBAMMX010000013">
    <property type="protein sequence ID" value="KAK6928939.1"/>
    <property type="molecule type" value="Genomic_DNA"/>
</dbReference>
<evidence type="ECO:0000256" key="4">
    <source>
        <dbReference type="ARBA" id="ARBA00022968"/>
    </source>
</evidence>
<keyword evidence="8" id="KW-1185">Reference proteome</keyword>
<keyword evidence="4" id="KW-0735">Signal-anchor</keyword>
<proteinExistence type="inferred from homology"/>
<evidence type="ECO:0000256" key="3">
    <source>
        <dbReference type="ARBA" id="ARBA00022676"/>
    </source>
</evidence>
<dbReference type="GO" id="GO:0000139">
    <property type="term" value="C:Golgi membrane"/>
    <property type="evidence" value="ECO:0007669"/>
    <property type="project" value="UniProtKB-SubCell"/>
</dbReference>
<dbReference type="Pfam" id="PF03016">
    <property type="entry name" value="Exostosin_GT47"/>
    <property type="match status" value="1"/>
</dbReference>
<keyword evidence="3" id="KW-0808">Transferase</keyword>
<comment type="similarity">
    <text evidence="2">Belongs to the glycosyltransferase 47 family.</text>
</comment>
<comment type="caution">
    <text evidence="7">The sequence shown here is derived from an EMBL/GenBank/DDBJ whole genome shotgun (WGS) entry which is preliminary data.</text>
</comment>
<protein>
    <submittedName>
        <fullName evidence="7">Exostosin, GT47 domain</fullName>
    </submittedName>
</protein>
<feature type="domain" description="Exostosin GT47" evidence="6">
    <location>
        <begin position="40"/>
        <end position="371"/>
    </location>
</feature>
<evidence type="ECO:0000256" key="5">
    <source>
        <dbReference type="ARBA" id="ARBA00023034"/>
    </source>
</evidence>
<organism evidence="7 8">
    <name type="scientific">Dillenia turbinata</name>
    <dbReference type="NCBI Taxonomy" id="194707"/>
    <lineage>
        <taxon>Eukaryota</taxon>
        <taxon>Viridiplantae</taxon>
        <taxon>Streptophyta</taxon>
        <taxon>Embryophyta</taxon>
        <taxon>Tracheophyta</taxon>
        <taxon>Spermatophyta</taxon>
        <taxon>Magnoliopsida</taxon>
        <taxon>eudicotyledons</taxon>
        <taxon>Gunneridae</taxon>
        <taxon>Pentapetalae</taxon>
        <taxon>Dilleniales</taxon>
        <taxon>Dilleniaceae</taxon>
        <taxon>Dillenia</taxon>
    </lineage>
</organism>
<keyword evidence="5" id="KW-0333">Golgi apparatus</keyword>
<dbReference type="PANTHER" id="PTHR11062">
    <property type="entry name" value="EXOSTOSIN HEPARAN SULFATE GLYCOSYLTRANSFERASE -RELATED"/>
    <property type="match status" value="1"/>
</dbReference>
<dbReference type="AlphaFoldDB" id="A0AAN8VC95"/>
<evidence type="ECO:0000256" key="1">
    <source>
        <dbReference type="ARBA" id="ARBA00004323"/>
    </source>
</evidence>
<gene>
    <name evidence="7" type="ORF">RJ641_005144</name>
</gene>
<dbReference type="Proteomes" id="UP001370490">
    <property type="component" value="Unassembled WGS sequence"/>
</dbReference>
<dbReference type="GO" id="GO:0016757">
    <property type="term" value="F:glycosyltransferase activity"/>
    <property type="evidence" value="ECO:0007669"/>
    <property type="project" value="UniProtKB-KW"/>
</dbReference>
<dbReference type="PANTHER" id="PTHR11062:SF282">
    <property type="entry name" value="XYLOGLUCAN GALACTOSYLTRANSFERASE GT11-RELATED"/>
    <property type="match status" value="1"/>
</dbReference>
<evidence type="ECO:0000256" key="2">
    <source>
        <dbReference type="ARBA" id="ARBA00010271"/>
    </source>
</evidence>
<sequence>MIWIKHPAPVGRSNLFISSTNSLDQIEGFHITENANIDACFGRYIYIHSLPSQFNQDLLTNCPYDMCSNFGFGLPVPNAKSVLQNTSWFFTSQFALEVIFHNRMKNYECLTHNSSLASAVYVPFYAGLDVERYLLGFNISTRDSNPNRLVKWLREQPEWNTMFGIDHFLVVGRISWDFLRNTDGDSDWGNKLMRLPESRNMTFLSIESSPFNSNDFAIPYPTYFHPSSDEQVFEWQNRMRHQKRDYLFSFAGGQRPSMKNSIRSELVEQCQASRTYCKLLNCSSSGDSNCYDPSNVMKLFQSSHFCLQPAGDSYTRRSAFDSIIAGCIPVFFHPGTAYVQYLWHLPTNYSKYSVFIPDEWVKQKNVSIEKVLVGLSKEEISSMREEVIRLIPQVIYADPSSRLESFEDAFDIAVKRVLETVATTRRQIREGRSNEFDFPEEKSWKYYLGGTLQDHEWDSFF</sequence>
<dbReference type="InterPro" id="IPR040911">
    <property type="entry name" value="Exostosin_GT47"/>
</dbReference>
<comment type="subcellular location">
    <subcellularLocation>
        <location evidence="1">Golgi apparatus membrane</location>
        <topology evidence="1">Single-pass type II membrane protein</topology>
    </subcellularLocation>
</comment>
<evidence type="ECO:0000313" key="7">
    <source>
        <dbReference type="EMBL" id="KAK6928939.1"/>
    </source>
</evidence>
<keyword evidence="4" id="KW-0812">Transmembrane</keyword>
<dbReference type="InterPro" id="IPR004263">
    <property type="entry name" value="Exostosin"/>
</dbReference>
<keyword evidence="3" id="KW-0328">Glycosyltransferase</keyword>